<accession>A0A553NQG4</accession>
<evidence type="ECO:0000256" key="1">
    <source>
        <dbReference type="SAM" id="Phobius"/>
    </source>
</evidence>
<keyword evidence="1" id="KW-0472">Membrane</keyword>
<organism evidence="3 4">
    <name type="scientific">Tigriopus californicus</name>
    <name type="common">Marine copepod</name>
    <dbReference type="NCBI Taxonomy" id="6832"/>
    <lineage>
        <taxon>Eukaryota</taxon>
        <taxon>Metazoa</taxon>
        <taxon>Ecdysozoa</taxon>
        <taxon>Arthropoda</taxon>
        <taxon>Crustacea</taxon>
        <taxon>Multicrustacea</taxon>
        <taxon>Hexanauplia</taxon>
        <taxon>Copepoda</taxon>
        <taxon>Harpacticoida</taxon>
        <taxon>Harpacticidae</taxon>
        <taxon>Tigriopus</taxon>
    </lineage>
</organism>
<comment type="caution">
    <text evidence="3">The sequence shown here is derived from an EMBL/GenBank/DDBJ whole genome shotgun (WGS) entry which is preliminary data.</text>
</comment>
<evidence type="ECO:0000256" key="2">
    <source>
        <dbReference type="SAM" id="SignalP"/>
    </source>
</evidence>
<name>A0A553NQG4_TIGCA</name>
<proteinExistence type="predicted"/>
<sequence length="499" mass="55759">MSSWIVSYLWVALLWPSGQCALECNLAQDRLASNYELSTAARNGIKFKPGQSTSRFQGLECTCLTDDEVLGDVVVSQFDANDQLINDNGQYDWKNSSVFKISNCEKLEVTMRRGLNDLATKLSGGVLIFENVGELNLAQFQIMTRGTGNDSLEGTFTSVYFKNVTIGRFPSTARPAMIIEDKIEVLFHHLKLKEGVVLDLAVTNRENAISPILRIEESEFTGPESLSGSLSDFDDTLKVTVKNEQFVVNTSTPTNEGCEFDYKGEIILKNNRIGLLRKDNLKVIGAMKLDFHDNRVQTFTQDAVIADSVKEFLFRGNTFKFQISQPLLELAYVKSARGCPKDDLPESAIRTIDFSRNEFSQLTASPFVIDADDYPESLFDKMELVNNTISSPCSCQDKPLSNDAEISDKIYQRLQDKSQCISEIKGEPLIGLRDQICQGNHPLTQEEKEQLIRDELSEKWTTYLIIAIVVSLILAVAATVLIMKLCCNNSGDVSPRGRD</sequence>
<keyword evidence="1" id="KW-0812">Transmembrane</keyword>
<feature type="transmembrane region" description="Helical" evidence="1">
    <location>
        <begin position="460"/>
        <end position="482"/>
    </location>
</feature>
<evidence type="ECO:0008006" key="5">
    <source>
        <dbReference type="Google" id="ProtNLM"/>
    </source>
</evidence>
<dbReference type="AlphaFoldDB" id="A0A553NQG4"/>
<feature type="signal peptide" evidence="2">
    <location>
        <begin position="1"/>
        <end position="20"/>
    </location>
</feature>
<dbReference type="Proteomes" id="UP000318571">
    <property type="component" value="Chromosome 4"/>
</dbReference>
<keyword evidence="2" id="KW-0732">Signal</keyword>
<protein>
    <recommendedName>
        <fullName evidence="5">Receptor L-domain domain-containing protein</fullName>
    </recommendedName>
</protein>
<keyword evidence="4" id="KW-1185">Reference proteome</keyword>
<dbReference type="EMBL" id="VCGU01000011">
    <property type="protein sequence ID" value="TRY67657.1"/>
    <property type="molecule type" value="Genomic_DNA"/>
</dbReference>
<feature type="chain" id="PRO_5022116759" description="Receptor L-domain domain-containing protein" evidence="2">
    <location>
        <begin position="21"/>
        <end position="499"/>
    </location>
</feature>
<keyword evidence="1" id="KW-1133">Transmembrane helix</keyword>
<gene>
    <name evidence="3" type="ORF">TCAL_05869</name>
</gene>
<evidence type="ECO:0000313" key="3">
    <source>
        <dbReference type="EMBL" id="TRY67657.1"/>
    </source>
</evidence>
<reference evidence="3 4" key="1">
    <citation type="journal article" date="2018" name="Nat. Ecol. Evol.">
        <title>Genomic signatures of mitonuclear coevolution across populations of Tigriopus californicus.</title>
        <authorList>
            <person name="Barreto F.S."/>
            <person name="Watson E.T."/>
            <person name="Lima T.G."/>
            <person name="Willett C.S."/>
            <person name="Edmands S."/>
            <person name="Li W."/>
            <person name="Burton R.S."/>
        </authorList>
    </citation>
    <scope>NUCLEOTIDE SEQUENCE [LARGE SCALE GENOMIC DNA]</scope>
    <source>
        <strain evidence="3 4">San Diego</strain>
    </source>
</reference>
<evidence type="ECO:0000313" key="4">
    <source>
        <dbReference type="Proteomes" id="UP000318571"/>
    </source>
</evidence>